<dbReference type="GO" id="GO:0005886">
    <property type="term" value="C:plasma membrane"/>
    <property type="evidence" value="ECO:0007669"/>
    <property type="project" value="UniProtKB-SubCell"/>
</dbReference>
<feature type="transmembrane region" description="Helical" evidence="7">
    <location>
        <begin position="12"/>
        <end position="33"/>
    </location>
</feature>
<feature type="transmembrane region" description="Helical" evidence="7">
    <location>
        <begin position="79"/>
        <end position="98"/>
    </location>
</feature>
<dbReference type="PATRIC" id="fig|1056511.3.peg.3607"/>
<evidence type="ECO:0000256" key="2">
    <source>
        <dbReference type="ARBA" id="ARBA00022475"/>
    </source>
</evidence>
<dbReference type="PIRSF" id="PIRSF003273">
    <property type="entry name" value="Mobilization_MobA"/>
    <property type="match status" value="1"/>
</dbReference>
<keyword evidence="2" id="KW-1003">Cell membrane</keyword>
<dbReference type="SUPFAM" id="SSF52540">
    <property type="entry name" value="P-loop containing nucleoside triphosphate hydrolases"/>
    <property type="match status" value="1"/>
</dbReference>
<evidence type="ECO:0000259" key="8">
    <source>
        <dbReference type="Pfam" id="PF12696"/>
    </source>
</evidence>
<dbReference type="Proteomes" id="UP000011134">
    <property type="component" value="Unassembled WGS sequence"/>
</dbReference>
<dbReference type="InterPro" id="IPR016387">
    <property type="entry name" value="Mobilization_MobA"/>
</dbReference>
<keyword evidence="5 7" id="KW-0472">Membrane</keyword>
<protein>
    <submittedName>
        <fullName evidence="9">MobB protein</fullName>
    </submittedName>
</protein>
<sequence length="617" mass="69071">MSLNSQIDAWFYDTLITPILGVIVDVLNTYVLISPLKSWLFEISFLLLAVSFGVLRFSFAFGREQNLLFSVYRLISRGLSLSAFLPVFQFVSMMGVLYKWHYQAFAKVLEIQGYTTWEAIQSDLILYTVFLVVFVLVFHVFCIAKLEPAISHKVIKHSGKCRSDNAFSDVRELSLPKATPFNPERYFNTALKTKSVFFGLNEKGKPVFIPRSIWEKTNIQIMGAMGSGKGVQAQVTLSQSLLRHDCVITFDPKGDDWLPHVLKRFSEKADKPFLYVDLRAKEPQINPFQGATGEEISELLIASLELEESGDNSDVYAIAAQDAAQKLAMLAASEGVALSELHEKLPEVLTDQELKMVSKFKNKLSVISQLTAIQTRHGADIASIMRSGGCVYIVGDDVANKKDVQKMLLIRVLQLVKNIPTTERQFVSIFADEVKSLLCQTFVDQLGQLRSRRANVLYAHQSFADLDRLNRSTQQILLDNASLRWFYKQQDFQMATKVAQYTGQRVAQTSVHEMERNEAAKDVVSNQGRRSVEAQAFLIDTNTIQNLPDSTAVLIGNGLAQLAFCSPPRVQKSHFSCVVADPLIREDATESLASIVNSSSKPDTPEKSEAKDFGAYL</sequence>
<evidence type="ECO:0000256" key="7">
    <source>
        <dbReference type="SAM" id="Phobius"/>
    </source>
</evidence>
<dbReference type="OrthoDB" id="6512860at2"/>
<accession>L8J888</accession>
<name>L8J888_9GAMM</name>
<dbReference type="Gene3D" id="3.40.50.300">
    <property type="entry name" value="P-loop containing nucleotide triphosphate hydrolases"/>
    <property type="match status" value="2"/>
</dbReference>
<feature type="transmembrane region" description="Helical" evidence="7">
    <location>
        <begin position="39"/>
        <end position="59"/>
    </location>
</feature>
<gene>
    <name evidence="9" type="ORF">C942_02534</name>
</gene>
<dbReference type="Pfam" id="PF12696">
    <property type="entry name" value="TraG-D_C"/>
    <property type="match status" value="1"/>
</dbReference>
<evidence type="ECO:0000256" key="6">
    <source>
        <dbReference type="SAM" id="MobiDB-lite"/>
    </source>
</evidence>
<feature type="compositionally biased region" description="Basic and acidic residues" evidence="6">
    <location>
        <begin position="603"/>
        <end position="617"/>
    </location>
</feature>
<dbReference type="PANTHER" id="PTHR37937">
    <property type="entry name" value="CONJUGATIVE TRANSFER: DNA TRANSPORT"/>
    <property type="match status" value="1"/>
</dbReference>
<feature type="transmembrane region" description="Helical" evidence="7">
    <location>
        <begin position="124"/>
        <end position="146"/>
    </location>
</feature>
<keyword evidence="4 7" id="KW-1133">Transmembrane helix</keyword>
<dbReference type="InterPro" id="IPR027417">
    <property type="entry name" value="P-loop_NTPase"/>
</dbReference>
<evidence type="ECO:0000313" key="10">
    <source>
        <dbReference type="Proteomes" id="UP000011134"/>
    </source>
</evidence>
<evidence type="ECO:0000313" key="9">
    <source>
        <dbReference type="EMBL" id="ELR64403.1"/>
    </source>
</evidence>
<feature type="region of interest" description="Disordered" evidence="6">
    <location>
        <begin position="595"/>
        <end position="617"/>
    </location>
</feature>
<evidence type="ECO:0000256" key="1">
    <source>
        <dbReference type="ARBA" id="ARBA00004651"/>
    </source>
</evidence>
<comment type="subcellular location">
    <subcellularLocation>
        <location evidence="1">Cell membrane</location>
        <topology evidence="1">Multi-pass membrane protein</topology>
    </subcellularLocation>
</comment>
<evidence type="ECO:0000256" key="3">
    <source>
        <dbReference type="ARBA" id="ARBA00022692"/>
    </source>
</evidence>
<dbReference type="AlphaFoldDB" id="L8J888"/>
<dbReference type="PANTHER" id="PTHR37937:SF1">
    <property type="entry name" value="CONJUGATIVE TRANSFER: DNA TRANSPORT"/>
    <property type="match status" value="1"/>
</dbReference>
<organism evidence="9 10">
    <name type="scientific">Photobacterium marinum</name>
    <dbReference type="NCBI Taxonomy" id="1056511"/>
    <lineage>
        <taxon>Bacteria</taxon>
        <taxon>Pseudomonadati</taxon>
        <taxon>Pseudomonadota</taxon>
        <taxon>Gammaproteobacteria</taxon>
        <taxon>Vibrionales</taxon>
        <taxon>Vibrionaceae</taxon>
        <taxon>Photobacterium</taxon>
    </lineage>
</organism>
<reference evidence="9 10" key="1">
    <citation type="submission" date="2012-12" db="EMBL/GenBank/DDBJ databases">
        <title>Genome Assembly of Photobacterium sp. AK15.</title>
        <authorList>
            <person name="Khatri I."/>
            <person name="Vaidya B."/>
            <person name="Srinivas T.N.R."/>
            <person name="Subramanian S."/>
            <person name="Pinnaka A."/>
        </authorList>
    </citation>
    <scope>NUCLEOTIDE SEQUENCE [LARGE SCALE GENOMIC DNA]</scope>
    <source>
        <strain evidence="9 10">AK15</strain>
    </source>
</reference>
<keyword evidence="3 7" id="KW-0812">Transmembrane</keyword>
<evidence type="ECO:0000256" key="5">
    <source>
        <dbReference type="ARBA" id="ARBA00023136"/>
    </source>
</evidence>
<dbReference type="InterPro" id="IPR032689">
    <property type="entry name" value="TraG-D_C"/>
</dbReference>
<evidence type="ECO:0000256" key="4">
    <source>
        <dbReference type="ARBA" id="ARBA00022989"/>
    </source>
</evidence>
<dbReference type="InterPro" id="IPR051539">
    <property type="entry name" value="T4SS-coupling_protein"/>
</dbReference>
<keyword evidence="10" id="KW-1185">Reference proteome</keyword>
<dbReference type="RefSeq" id="WP_007468209.1">
    <property type="nucleotide sequence ID" value="NZ_AMZO01000027.1"/>
</dbReference>
<proteinExistence type="predicted"/>
<feature type="domain" description="TraD/TraG TraM recognition site" evidence="8">
    <location>
        <begin position="428"/>
        <end position="548"/>
    </location>
</feature>
<dbReference type="EMBL" id="AMZO01000027">
    <property type="protein sequence ID" value="ELR64403.1"/>
    <property type="molecule type" value="Genomic_DNA"/>
</dbReference>
<comment type="caution">
    <text evidence="9">The sequence shown here is derived from an EMBL/GenBank/DDBJ whole genome shotgun (WGS) entry which is preliminary data.</text>
</comment>